<name>A0A8J7DCP9_DESMC</name>
<proteinExistence type="predicted"/>
<organism evidence="1 2">
    <name type="scientific">Desmonostoc muscorum LEGE 12446</name>
    <dbReference type="NCBI Taxonomy" id="1828758"/>
    <lineage>
        <taxon>Bacteria</taxon>
        <taxon>Bacillati</taxon>
        <taxon>Cyanobacteriota</taxon>
        <taxon>Cyanophyceae</taxon>
        <taxon>Nostocales</taxon>
        <taxon>Nostocaceae</taxon>
        <taxon>Desmonostoc</taxon>
    </lineage>
</organism>
<dbReference type="Proteomes" id="UP000622533">
    <property type="component" value="Unassembled WGS sequence"/>
</dbReference>
<dbReference type="AlphaFoldDB" id="A0A8J7DCP9"/>
<accession>A0A8J7DCP9</accession>
<evidence type="ECO:0000313" key="2">
    <source>
        <dbReference type="Proteomes" id="UP000622533"/>
    </source>
</evidence>
<gene>
    <name evidence="1" type="ORF">IQ276_09005</name>
</gene>
<comment type="caution">
    <text evidence="1">The sequence shown here is derived from an EMBL/GenBank/DDBJ whole genome shotgun (WGS) entry which is preliminary data.</text>
</comment>
<reference evidence="1" key="1">
    <citation type="submission" date="2020-10" db="EMBL/GenBank/DDBJ databases">
        <authorList>
            <person name="Castelo-Branco R."/>
            <person name="Eusebio N."/>
            <person name="Adriana R."/>
            <person name="Vieira A."/>
            <person name="Brugerolle De Fraissinette N."/>
            <person name="Rezende De Castro R."/>
            <person name="Schneider M.P."/>
            <person name="Vasconcelos V."/>
            <person name="Leao P.N."/>
        </authorList>
    </citation>
    <scope>NUCLEOTIDE SEQUENCE</scope>
    <source>
        <strain evidence="1">LEGE 12446</strain>
    </source>
</reference>
<keyword evidence="2" id="KW-1185">Reference proteome</keyword>
<evidence type="ECO:0000313" key="1">
    <source>
        <dbReference type="EMBL" id="MBE9022560.1"/>
    </source>
</evidence>
<dbReference type="EMBL" id="JADEXS010000088">
    <property type="protein sequence ID" value="MBE9022560.1"/>
    <property type="molecule type" value="Genomic_DNA"/>
</dbReference>
<sequence length="303" mass="34432">MQHLEEIRQFWHNAQDLGSLPDDYQSWKAAQKQDFLWNSRILKSKYDQLPPLRKIDIVSLFFTALKTKMDRQLDEAPSNWKKAIHAHGSVAKIKFFPTNNTSFSGLFKGAEYGLLRLSVTGDPSDRGFAPGLAIKLFVDENPSGNFSALVSLVGQDKNYNFFANELSNIVPVAKSLGPIITNLIFSRVTKYPTKLYLEDLGEIDQHGQKESKAYYPAQVFLVPNPNIKFLESPPHDFRNDLATIPAGTSLYTVYGVSQEEATDQNDNRQKAKVIGHIESTSEFVSSFYGDSQLFFRHQRFRNR</sequence>
<protein>
    <submittedName>
        <fullName evidence="1">Uncharacterized protein</fullName>
    </submittedName>
</protein>
<dbReference type="RefSeq" id="WP_193915304.1">
    <property type="nucleotide sequence ID" value="NZ_JADEXS020000001.1"/>
</dbReference>